<proteinExistence type="predicted"/>
<dbReference type="Proteomes" id="UP000298390">
    <property type="component" value="Unassembled WGS sequence"/>
</dbReference>
<sequence length="941" mass="103006">MCTSGGGPLTPPIVAFGLQSQPRSTNVQRVQSAQLIPLDSSQRGQALTARSQRSQFVPGETIDIVLFPCSLEEGKRIFNRSFSMPNEQKAAFFAALKVHGFVCTVTVDEHAPLKPVLDQHIRRLCQQRQIVLPSSQGNWTLPAIRADGSDKIKFIKASPQHALNGSSTLTSMKPKFTKLRGIFTPNQAVVPVVPIDAAIFSAITVFVTETFPHHELLHRCYATRFFAQLARSSPSHTDDTADPAVLCTTCSCLSNVPSIPADWIPSPDSESSSQAAVHPFVPGPSVPSPALSMSALPEADPPVVAPQARNEATVTSRTGRIISIFPAPVPAEYHQPPMDSIDPLLLALAPSNRPNMPISPVPVPIPVVPSALVAEPQLLPVHISNPSPTGLRPFPHIDPLYFPNERSGHSITTTGTAGASIPATVIGVSRARSLSMEDLSAAPPSRRQRQHEPGVPSQNTDLTRDLTRPGASTSHPIIVDIPSIWKDELALPGVPNLRMTLDFQNAFVHASTVAWRKDGEDQLHVDSSTRQSSARAVVTHIAHFIRRRDGRAAGLGGYREPRGTTMWTARLSSYLHPFSRDITIGPSVGRGPEVATYLEILRSLVDVHDNTQFEYARHVAQPMAMPWGLWEERNGYVVPVLDDVASDTLEDDRFGILSAQGMVAALVMGRFALAPRPIHPVLILWALLGDSAFKMSFELLLRLDPIAANELRPWYALNFDEHLPSHEGYHSEPVWALLMGRLGVQPQRIGFTPDASSRIRYTRQLVCATVLGKTTANAPELEAFRNGFTVQFGAADVERFCDLFAKPVSVTGGSRTASLDPFVVVQTLYSRTIKSPQDVARLMTYAPSMLESLASTPAERKIQELYEDMFECRLLRWLYGQGHPDHSMLRDAPVVLDCSDPTTLRARLLLKAVTESEELPVDPNWRLDVRDLSTDSAVSDD</sequence>
<evidence type="ECO:0000256" key="1">
    <source>
        <dbReference type="SAM" id="MobiDB-lite"/>
    </source>
</evidence>
<feature type="region of interest" description="Disordered" evidence="1">
    <location>
        <begin position="437"/>
        <end position="474"/>
    </location>
</feature>
<evidence type="ECO:0000313" key="2">
    <source>
        <dbReference type="EMBL" id="TFY54611.1"/>
    </source>
</evidence>
<reference evidence="2 3" key="1">
    <citation type="submission" date="2019-01" db="EMBL/GenBank/DDBJ databases">
        <title>Genome sequencing of the rare red list fungi Fomitopsis rosea.</title>
        <authorList>
            <person name="Buettner E."/>
            <person name="Kellner H."/>
        </authorList>
    </citation>
    <scope>NUCLEOTIDE SEQUENCE [LARGE SCALE GENOMIC DNA]</scope>
    <source>
        <strain evidence="2 3">DSM 105464</strain>
    </source>
</reference>
<accession>A0A4Y9XZQ1</accession>
<protein>
    <submittedName>
        <fullName evidence="2">Uncharacterized protein</fullName>
    </submittedName>
</protein>
<comment type="caution">
    <text evidence="2">The sequence shown here is derived from an EMBL/GenBank/DDBJ whole genome shotgun (WGS) entry which is preliminary data.</text>
</comment>
<dbReference type="AlphaFoldDB" id="A0A4Y9XZQ1"/>
<evidence type="ECO:0000313" key="3">
    <source>
        <dbReference type="Proteomes" id="UP000298390"/>
    </source>
</evidence>
<gene>
    <name evidence="2" type="ORF">EVJ58_g8761</name>
</gene>
<name>A0A4Y9XZQ1_9APHY</name>
<dbReference type="EMBL" id="SEKV01000679">
    <property type="protein sequence ID" value="TFY54611.1"/>
    <property type="molecule type" value="Genomic_DNA"/>
</dbReference>
<organism evidence="2 3">
    <name type="scientific">Rhodofomes roseus</name>
    <dbReference type="NCBI Taxonomy" id="34475"/>
    <lineage>
        <taxon>Eukaryota</taxon>
        <taxon>Fungi</taxon>
        <taxon>Dikarya</taxon>
        <taxon>Basidiomycota</taxon>
        <taxon>Agaricomycotina</taxon>
        <taxon>Agaricomycetes</taxon>
        <taxon>Polyporales</taxon>
        <taxon>Rhodofomes</taxon>
    </lineage>
</organism>